<dbReference type="EMBL" id="JABSTV010001255">
    <property type="protein sequence ID" value="KAH7936194.1"/>
    <property type="molecule type" value="Genomic_DNA"/>
</dbReference>
<protein>
    <submittedName>
        <fullName evidence="2">Uncharacterized protein</fullName>
    </submittedName>
</protein>
<comment type="caution">
    <text evidence="2">The sequence shown here is derived from an EMBL/GenBank/DDBJ whole genome shotgun (WGS) entry which is preliminary data.</text>
</comment>
<feature type="region of interest" description="Disordered" evidence="1">
    <location>
        <begin position="1"/>
        <end position="38"/>
    </location>
</feature>
<gene>
    <name evidence="2" type="ORF">HPB52_019910</name>
</gene>
<accession>A0A9D4PEY5</accession>
<reference evidence="2" key="1">
    <citation type="journal article" date="2020" name="Cell">
        <title>Large-Scale Comparative Analyses of Tick Genomes Elucidate Their Genetic Diversity and Vector Capacities.</title>
        <authorList>
            <consortium name="Tick Genome and Microbiome Consortium (TIGMIC)"/>
            <person name="Jia N."/>
            <person name="Wang J."/>
            <person name="Shi W."/>
            <person name="Du L."/>
            <person name="Sun Y."/>
            <person name="Zhan W."/>
            <person name="Jiang J.F."/>
            <person name="Wang Q."/>
            <person name="Zhang B."/>
            <person name="Ji P."/>
            <person name="Bell-Sakyi L."/>
            <person name="Cui X.M."/>
            <person name="Yuan T.T."/>
            <person name="Jiang B.G."/>
            <person name="Yang W.F."/>
            <person name="Lam T.T."/>
            <person name="Chang Q.C."/>
            <person name="Ding S.J."/>
            <person name="Wang X.J."/>
            <person name="Zhu J.G."/>
            <person name="Ruan X.D."/>
            <person name="Zhao L."/>
            <person name="Wei J.T."/>
            <person name="Ye R.Z."/>
            <person name="Que T.C."/>
            <person name="Du C.H."/>
            <person name="Zhou Y.H."/>
            <person name="Cheng J.X."/>
            <person name="Dai P.F."/>
            <person name="Guo W.B."/>
            <person name="Han X.H."/>
            <person name="Huang E.J."/>
            <person name="Li L.F."/>
            <person name="Wei W."/>
            <person name="Gao Y.C."/>
            <person name="Liu J.Z."/>
            <person name="Shao H.Z."/>
            <person name="Wang X."/>
            <person name="Wang C.C."/>
            <person name="Yang T.C."/>
            <person name="Huo Q.B."/>
            <person name="Li W."/>
            <person name="Chen H.Y."/>
            <person name="Chen S.E."/>
            <person name="Zhou L.G."/>
            <person name="Ni X.B."/>
            <person name="Tian J.H."/>
            <person name="Sheng Y."/>
            <person name="Liu T."/>
            <person name="Pan Y.S."/>
            <person name="Xia L.Y."/>
            <person name="Li J."/>
            <person name="Zhao F."/>
            <person name="Cao W.C."/>
        </authorList>
    </citation>
    <scope>NUCLEOTIDE SEQUENCE</scope>
    <source>
        <strain evidence="2">Rsan-2018</strain>
    </source>
</reference>
<evidence type="ECO:0000313" key="2">
    <source>
        <dbReference type="EMBL" id="KAH7936194.1"/>
    </source>
</evidence>
<evidence type="ECO:0000313" key="3">
    <source>
        <dbReference type="Proteomes" id="UP000821837"/>
    </source>
</evidence>
<proteinExistence type="predicted"/>
<name>A0A9D4PEY5_RHISA</name>
<organism evidence="2 3">
    <name type="scientific">Rhipicephalus sanguineus</name>
    <name type="common">Brown dog tick</name>
    <name type="synonym">Ixodes sanguineus</name>
    <dbReference type="NCBI Taxonomy" id="34632"/>
    <lineage>
        <taxon>Eukaryota</taxon>
        <taxon>Metazoa</taxon>
        <taxon>Ecdysozoa</taxon>
        <taxon>Arthropoda</taxon>
        <taxon>Chelicerata</taxon>
        <taxon>Arachnida</taxon>
        <taxon>Acari</taxon>
        <taxon>Parasitiformes</taxon>
        <taxon>Ixodida</taxon>
        <taxon>Ixodoidea</taxon>
        <taxon>Ixodidae</taxon>
        <taxon>Rhipicephalinae</taxon>
        <taxon>Rhipicephalus</taxon>
        <taxon>Rhipicephalus</taxon>
    </lineage>
</organism>
<dbReference type="AlphaFoldDB" id="A0A9D4PEY5"/>
<sequence length="107" mass="11694">MLVVSTLPPPVGPTRKGARDNDERSDDSGSDQHGASSCFYDKHEEEAWVEELADLFESLEECKAMKGPQLQSQWPAEALREDAANKRIISRPTAGLAAEITSVASKH</sequence>
<evidence type="ECO:0000256" key="1">
    <source>
        <dbReference type="SAM" id="MobiDB-lite"/>
    </source>
</evidence>
<reference evidence="2" key="2">
    <citation type="submission" date="2021-09" db="EMBL/GenBank/DDBJ databases">
        <authorList>
            <person name="Jia N."/>
            <person name="Wang J."/>
            <person name="Shi W."/>
            <person name="Du L."/>
            <person name="Sun Y."/>
            <person name="Zhan W."/>
            <person name="Jiang J."/>
            <person name="Wang Q."/>
            <person name="Zhang B."/>
            <person name="Ji P."/>
            <person name="Sakyi L.B."/>
            <person name="Cui X."/>
            <person name="Yuan T."/>
            <person name="Jiang B."/>
            <person name="Yang W."/>
            <person name="Lam T.T.-Y."/>
            <person name="Chang Q."/>
            <person name="Ding S."/>
            <person name="Wang X."/>
            <person name="Zhu J."/>
            <person name="Ruan X."/>
            <person name="Zhao L."/>
            <person name="Wei J."/>
            <person name="Que T."/>
            <person name="Du C."/>
            <person name="Cheng J."/>
            <person name="Dai P."/>
            <person name="Han X."/>
            <person name="Huang E."/>
            <person name="Gao Y."/>
            <person name="Liu J."/>
            <person name="Shao H."/>
            <person name="Ye R."/>
            <person name="Li L."/>
            <person name="Wei W."/>
            <person name="Wang X."/>
            <person name="Wang C."/>
            <person name="Huo Q."/>
            <person name="Li W."/>
            <person name="Guo W."/>
            <person name="Chen H."/>
            <person name="Chen S."/>
            <person name="Zhou L."/>
            <person name="Zhou L."/>
            <person name="Ni X."/>
            <person name="Tian J."/>
            <person name="Zhou Y."/>
            <person name="Sheng Y."/>
            <person name="Liu T."/>
            <person name="Pan Y."/>
            <person name="Xia L."/>
            <person name="Li J."/>
            <person name="Zhao F."/>
            <person name="Cao W."/>
        </authorList>
    </citation>
    <scope>NUCLEOTIDE SEQUENCE</scope>
    <source>
        <strain evidence="2">Rsan-2018</strain>
        <tissue evidence="2">Larvae</tissue>
    </source>
</reference>
<keyword evidence="3" id="KW-1185">Reference proteome</keyword>
<dbReference type="Proteomes" id="UP000821837">
    <property type="component" value="Unassembled WGS sequence"/>
</dbReference>